<evidence type="ECO:0000313" key="2">
    <source>
        <dbReference type="Proteomes" id="UP000191056"/>
    </source>
</evidence>
<name>A0A1V4IMP2_9CLOT</name>
<accession>A0A1V4IMP2</accession>
<sequence length="192" mass="21403">MAKRKKSEPPTNDFAAEEELDVCGFTSEPIVTGECISSFSFDDDLINEVIPIDNKHIVNDINMKSKPITDIDFNVSSDPTQNIQTNASSNNVEASINKNTPSSLTNQNNQIITNKSNILEDNRKTPTSNGMAPPINGEYLDVKRTYMLRASTVRKVNELKSIHPDLNTYVSTIVDFAIAYYYEHIVNQGGKQ</sequence>
<gene>
    <name evidence="1" type="ORF">CLCHR_26340</name>
</gene>
<reference evidence="1 2" key="1">
    <citation type="submission" date="2017-03" db="EMBL/GenBank/DDBJ databases">
        <title>Genome sequence of Clostridium chromiireducens DSM 23318.</title>
        <authorList>
            <person name="Poehlein A."/>
            <person name="Daniel R."/>
        </authorList>
    </citation>
    <scope>NUCLEOTIDE SEQUENCE [LARGE SCALE GENOMIC DNA]</scope>
    <source>
        <strain evidence="1 2">DSM 23318</strain>
    </source>
</reference>
<dbReference type="Proteomes" id="UP000191056">
    <property type="component" value="Unassembled WGS sequence"/>
</dbReference>
<proteinExistence type="predicted"/>
<protein>
    <submittedName>
        <fullName evidence="1">Uncharacterized protein</fullName>
    </submittedName>
</protein>
<dbReference type="AlphaFoldDB" id="A0A1V4IMP2"/>
<comment type="caution">
    <text evidence="1">The sequence shown here is derived from an EMBL/GenBank/DDBJ whole genome shotgun (WGS) entry which is preliminary data.</text>
</comment>
<keyword evidence="2" id="KW-1185">Reference proteome</keyword>
<evidence type="ECO:0000313" key="1">
    <source>
        <dbReference type="EMBL" id="OPJ61129.1"/>
    </source>
</evidence>
<dbReference type="RefSeq" id="WP_079440247.1">
    <property type="nucleotide sequence ID" value="NZ_MZGT01000033.1"/>
</dbReference>
<dbReference type="STRING" id="225345.CLCHR_26340"/>
<organism evidence="1 2">
    <name type="scientific">Clostridium chromiireducens</name>
    <dbReference type="NCBI Taxonomy" id="225345"/>
    <lineage>
        <taxon>Bacteria</taxon>
        <taxon>Bacillati</taxon>
        <taxon>Bacillota</taxon>
        <taxon>Clostridia</taxon>
        <taxon>Eubacteriales</taxon>
        <taxon>Clostridiaceae</taxon>
        <taxon>Clostridium</taxon>
    </lineage>
</organism>
<dbReference type="OrthoDB" id="1905385at2"/>
<dbReference type="EMBL" id="MZGT01000033">
    <property type="protein sequence ID" value="OPJ61129.1"/>
    <property type="molecule type" value="Genomic_DNA"/>
</dbReference>